<dbReference type="InterPro" id="IPR007963">
    <property type="entry name" value="Peptidase_M61_catalytic"/>
</dbReference>
<name>A0ABS8Y314_9BURK</name>
<comment type="caution">
    <text evidence="4">The sequence shown here is derived from an EMBL/GenBank/DDBJ whole genome shotgun (WGS) entry which is preliminary data.</text>
</comment>
<dbReference type="RefSeq" id="WP_233374823.1">
    <property type="nucleotide sequence ID" value="NZ_JAJTWU010000010.1"/>
</dbReference>
<accession>A0ABS8Y314</accession>
<evidence type="ECO:0000256" key="1">
    <source>
        <dbReference type="SAM" id="SignalP"/>
    </source>
</evidence>
<feature type="domain" description="Peptidase M61 N-terminal" evidence="3">
    <location>
        <begin position="37"/>
        <end position="214"/>
    </location>
</feature>
<evidence type="ECO:0000259" key="3">
    <source>
        <dbReference type="Pfam" id="PF17899"/>
    </source>
</evidence>
<feature type="chain" id="PRO_5046978051" evidence="1">
    <location>
        <begin position="21"/>
        <end position="641"/>
    </location>
</feature>
<sequence>MRRRGLLLALPSAVALSAWAQPGAPLSSRPYPGRLELEVDATDLAHRVVQVVQTLPVRPGPLTLRLPQWLPGEHGPNGNPALLAGLTIESESGAPLRWQRDTIDALAFRLQVPAGVNRLRLRLQHLSPQSEEQDRVTMTPALLGLEWNNLLLYPEGHTAAAIETVVRLRLPAGWQAATALRAPDGQLAQADAQGWWQFGACSLERLIDSPLFAGPHYRRVELDPPGAARPVVLHLFGDTPADIAATPAQLDAHRALVQQADRLYGSRHYRHYDFLLAVSDRFGGIGLEHHESSENAVRTGYFKDWDKSVASRGLLPHEYTHSWCGKFRRPADLLTRNYEQPMRGSLLWVYEGMTTYWGDVLTPRSGLCTLEQARDALAYDAATLEMRRGRTWRSLQDTTSEPLFYATARFKDWPSWQRTADYYAECTLLWLDVDTLIRERSGGRRSLDDAARALFGVQDGRMEPLPYTFEDVVAALTAVQPHDWRGFLRERLDGHGPGAPLDGLARSGWRLGYTERESEFARFAAGRPGRQEGQDLSFSIGLRIAKDGRLKEVLWDSPAFAAGLAPGGKLVAVNDRAYDADLLADAITANIGGQAPLALLLREGDDFRTVRVDYRGGLRYPQLVRVDSTPDRLSEIMAPRA</sequence>
<dbReference type="EMBL" id="JAJTWU010000010">
    <property type="protein sequence ID" value="MCE4557443.1"/>
    <property type="molecule type" value="Genomic_DNA"/>
</dbReference>
<reference evidence="4 5" key="1">
    <citation type="submission" date="2021-12" db="EMBL/GenBank/DDBJ databases">
        <title>Genome seq of P8.</title>
        <authorList>
            <person name="Seo T."/>
        </authorList>
    </citation>
    <scope>NUCLEOTIDE SEQUENCE [LARGE SCALE GENOMIC DNA]</scope>
    <source>
        <strain evidence="4 5">P8</strain>
    </source>
</reference>
<feature type="domain" description="Peptidase M61 catalytic" evidence="2">
    <location>
        <begin position="312"/>
        <end position="428"/>
    </location>
</feature>
<dbReference type="Pfam" id="PF17899">
    <property type="entry name" value="Peptidase_M61_N"/>
    <property type="match status" value="1"/>
</dbReference>
<dbReference type="Proteomes" id="UP001200741">
    <property type="component" value="Unassembled WGS sequence"/>
</dbReference>
<protein>
    <submittedName>
        <fullName evidence="4">Peptidase M61</fullName>
    </submittedName>
</protein>
<evidence type="ECO:0000313" key="4">
    <source>
        <dbReference type="EMBL" id="MCE4557443.1"/>
    </source>
</evidence>
<keyword evidence="1" id="KW-0732">Signal</keyword>
<dbReference type="Gene3D" id="2.60.40.3650">
    <property type="match status" value="1"/>
</dbReference>
<evidence type="ECO:0000313" key="5">
    <source>
        <dbReference type="Proteomes" id="UP001200741"/>
    </source>
</evidence>
<proteinExistence type="predicted"/>
<dbReference type="InterPro" id="IPR040756">
    <property type="entry name" value="Peptidase_M61_N"/>
</dbReference>
<dbReference type="PIRSF" id="PIRSF016493">
    <property type="entry name" value="Glycyl_aminpptds"/>
    <property type="match status" value="1"/>
</dbReference>
<dbReference type="InterPro" id="IPR036034">
    <property type="entry name" value="PDZ_sf"/>
</dbReference>
<dbReference type="Gene3D" id="1.10.390.10">
    <property type="entry name" value="Neutral Protease Domain 2"/>
    <property type="match status" value="1"/>
</dbReference>
<dbReference type="InterPro" id="IPR024191">
    <property type="entry name" value="Peptidase_M61"/>
</dbReference>
<organism evidence="4 5">
    <name type="scientific">Pelomonas cellulosilytica</name>
    <dbReference type="NCBI Taxonomy" id="2906762"/>
    <lineage>
        <taxon>Bacteria</taxon>
        <taxon>Pseudomonadati</taxon>
        <taxon>Pseudomonadota</taxon>
        <taxon>Betaproteobacteria</taxon>
        <taxon>Burkholderiales</taxon>
        <taxon>Sphaerotilaceae</taxon>
        <taxon>Roseateles</taxon>
    </lineage>
</organism>
<dbReference type="Pfam" id="PF05299">
    <property type="entry name" value="Peptidase_M61"/>
    <property type="match status" value="1"/>
</dbReference>
<dbReference type="SUPFAM" id="SSF50156">
    <property type="entry name" value="PDZ domain-like"/>
    <property type="match status" value="1"/>
</dbReference>
<evidence type="ECO:0000259" key="2">
    <source>
        <dbReference type="Pfam" id="PF05299"/>
    </source>
</evidence>
<keyword evidence="5" id="KW-1185">Reference proteome</keyword>
<dbReference type="InterPro" id="IPR027268">
    <property type="entry name" value="Peptidase_M4/M1_CTD_sf"/>
</dbReference>
<feature type="signal peptide" evidence="1">
    <location>
        <begin position="1"/>
        <end position="20"/>
    </location>
</feature>
<gene>
    <name evidence="4" type="ORF">LXT13_23900</name>
</gene>